<evidence type="ECO:0000259" key="1">
    <source>
        <dbReference type="Pfam" id="PF25470"/>
    </source>
</evidence>
<accession>A0A2R8B886</accession>
<name>A0A2R8B886_9RHOB</name>
<dbReference type="AlphaFoldDB" id="A0A2R8B886"/>
<dbReference type="Gene3D" id="3.40.390.10">
    <property type="entry name" value="Collagenase (Catalytic Domain)"/>
    <property type="match status" value="1"/>
</dbReference>
<protein>
    <recommendedName>
        <fullName evidence="1">DUF7901 domain-containing protein</fullName>
    </recommendedName>
</protein>
<dbReference type="GO" id="GO:0008237">
    <property type="term" value="F:metallopeptidase activity"/>
    <property type="evidence" value="ECO:0007669"/>
    <property type="project" value="InterPro"/>
</dbReference>
<evidence type="ECO:0000313" key="3">
    <source>
        <dbReference type="Proteomes" id="UP000244924"/>
    </source>
</evidence>
<keyword evidence="3" id="KW-1185">Reference proteome</keyword>
<dbReference type="Proteomes" id="UP000244924">
    <property type="component" value="Unassembled WGS sequence"/>
</dbReference>
<dbReference type="EMBL" id="OMOQ01000001">
    <property type="protein sequence ID" value="SPH18794.1"/>
    <property type="molecule type" value="Genomic_DNA"/>
</dbReference>
<sequence length="1118" mass="116268">MPSDLPSGSRLAVGDIDGDLRDEIVLADPSGAITIRNQFGVVTARFQAAITPSLQPVGPLLEPNFDLATADVDGNGSDEIVVVESLCHPSETTGCTQSAAVSVYEASGTEIARFQDSFVSPVSYDPGDGLASGDVDGNGVDEIIIAHSVNVSPGGASGPQSAIVAIYAASGVRTGVFADTAASAVPFDPGDAVAVGDVDGNGHEEIIIAHSINISHGGASGSQSAGIGIYTVSGTRIGWFADSPSTPVPFDPGDGLAVGDIDGGGAAEIVIAHSLAPTASVPSANVQVYKGSGVRIAAFSHTPSARVVFDPGDSIAVGIEIGDRDGDSLLDAWETLGIDYDSDGTVDLDLPVLGASADHKDIFVEMDAFDCRVTGSDCGPSGPAIHNHIPPLPARRRVALAFASAPVANPDGRPGINLHLQLDETLPHANECDLDCLSDTKRLRFGTSAERANSAAISAKRLVYHYSLWAHSHDGGGSSGIAELNGDDFIVSLGDSVVTWPLADYRNWATGTLMHELGHNLGLRHGGDDAINCKPNYLSVMNYAFQREGLLPTSLWDYSRAALPAAKNGVLDEGALDESVGIGDGPLQTRFAPAPGATRAIGAGSGPINWDHDAHPAETLAEADINNLGAHDCGPSPWQKLRGFDDWSNLNLNFRANAASLDGAHPTLVADEMTNQTAEQLRLSLPPRQRVPVWQHGPGDTLMGFAAPSNVGANRSLGRLTTAFLDLQSLALGDITEQQERVPAGTVCEQTSPSVAALRFSGTRLVVDDAQNPTVKGCTDVPPLHGRVFGLFSGSVSMDLSQFAGRGNRVVGVSALMNNCGGTATFSVNERAAGTPSAQLDVPKSESSVVQSLGGTDIVGVRFEGQELSVGSIGIQVRCARVPGPNTVVADDFIADGNAIKSVRFWGAFLDEDFVPPALGGPQGDGKDIDGWLIGFHTEQPAPASTPGAHGQPGTDLGQFFCPPAEIGLRDVGLTECGPNGRRVIEHMVDLENCWAAVAAKPDPRDLGSVAVQPPVLANAFIGTPGRRYWLSIQAVAGFGYDLETGRRVTTINGAQDHFWGWFTHPDIAADRSVSGTSGLGTDGDAGWSYGDWQPIDGGLCPAGDQTLELFTTTLPEN</sequence>
<gene>
    <name evidence="2" type="ORF">DEA8626_02339</name>
</gene>
<dbReference type="InterPro" id="IPR024079">
    <property type="entry name" value="MetalloPept_cat_dom_sf"/>
</dbReference>
<dbReference type="InterPro" id="IPR028994">
    <property type="entry name" value="Integrin_alpha_N"/>
</dbReference>
<feature type="domain" description="DUF7901" evidence="1">
    <location>
        <begin position="873"/>
        <end position="1077"/>
    </location>
</feature>
<dbReference type="Pfam" id="PF25470">
    <property type="entry name" value="DUF7901"/>
    <property type="match status" value="1"/>
</dbReference>
<dbReference type="InterPro" id="IPR057223">
    <property type="entry name" value="DUF7901"/>
</dbReference>
<dbReference type="SUPFAM" id="SSF69318">
    <property type="entry name" value="Integrin alpha N-terminal domain"/>
    <property type="match status" value="1"/>
</dbReference>
<evidence type="ECO:0000313" key="2">
    <source>
        <dbReference type="EMBL" id="SPH18794.1"/>
    </source>
</evidence>
<organism evidence="2 3">
    <name type="scientific">Albidovulum aquaemixtae</name>
    <dbReference type="NCBI Taxonomy" id="1542388"/>
    <lineage>
        <taxon>Bacteria</taxon>
        <taxon>Pseudomonadati</taxon>
        <taxon>Pseudomonadota</taxon>
        <taxon>Alphaproteobacteria</taxon>
        <taxon>Rhodobacterales</taxon>
        <taxon>Paracoccaceae</taxon>
        <taxon>Albidovulum</taxon>
    </lineage>
</organism>
<dbReference type="Gene3D" id="2.130.10.130">
    <property type="entry name" value="Integrin alpha, N-terminal"/>
    <property type="match status" value="1"/>
</dbReference>
<dbReference type="SUPFAM" id="SSF55486">
    <property type="entry name" value="Metalloproteases ('zincins'), catalytic domain"/>
    <property type="match status" value="1"/>
</dbReference>
<proteinExistence type="predicted"/>
<reference evidence="2 3" key="1">
    <citation type="submission" date="2018-03" db="EMBL/GenBank/DDBJ databases">
        <authorList>
            <person name="Keele B.F."/>
        </authorList>
    </citation>
    <scope>NUCLEOTIDE SEQUENCE [LARGE SCALE GENOMIC DNA]</scope>
    <source>
        <strain evidence="2 3">CECT 8626</strain>
    </source>
</reference>